<keyword evidence="3" id="KW-0732">Signal</keyword>
<protein>
    <submittedName>
        <fullName evidence="4">Extracellular solute-binding protein</fullName>
    </submittedName>
</protein>
<dbReference type="Pfam" id="PF01547">
    <property type="entry name" value="SBP_bac_1"/>
    <property type="match status" value="1"/>
</dbReference>
<dbReference type="InterPro" id="IPR006059">
    <property type="entry name" value="SBP"/>
</dbReference>
<dbReference type="EMBL" id="CP061281">
    <property type="protein sequence ID" value="QNS02190.1"/>
    <property type="molecule type" value="Genomic_DNA"/>
</dbReference>
<dbReference type="PANTHER" id="PTHR43649:SF29">
    <property type="entry name" value="OSMOPROTECTIVE COMPOUNDS-BINDING PROTEIN GGTB"/>
    <property type="match status" value="1"/>
</dbReference>
<feature type="chain" id="PRO_5039540396" evidence="3">
    <location>
        <begin position="26"/>
        <end position="414"/>
    </location>
</feature>
<proteinExistence type="inferred from homology"/>
<dbReference type="Proteomes" id="UP000516428">
    <property type="component" value="Chromosome"/>
</dbReference>
<reference evidence="4 5" key="1">
    <citation type="submission" date="2020-09" db="EMBL/GenBank/DDBJ databases">
        <title>A novel species.</title>
        <authorList>
            <person name="Gao J."/>
        </authorList>
    </citation>
    <scope>NUCLEOTIDE SEQUENCE [LARGE SCALE GENOMIC DNA]</scope>
    <source>
        <strain evidence="4 5">CRXT-Y-14</strain>
    </source>
</reference>
<organism evidence="4 5">
    <name type="scientific">Streptomyces xanthii</name>
    <dbReference type="NCBI Taxonomy" id="2768069"/>
    <lineage>
        <taxon>Bacteria</taxon>
        <taxon>Bacillati</taxon>
        <taxon>Actinomycetota</taxon>
        <taxon>Actinomycetes</taxon>
        <taxon>Kitasatosporales</taxon>
        <taxon>Streptomycetaceae</taxon>
        <taxon>Streptomyces</taxon>
    </lineage>
</organism>
<comment type="similarity">
    <text evidence="1">Belongs to the bacterial solute-binding protein 1 family.</text>
</comment>
<sequence>MRAMWRRTCALAVAPLVMASAAACGGGSDQAAEGTTLRVIVNITPNLTEKYWNDLFAKYEKAHPGVTVKLELTGTVAADAKLRQDLAAGDPPDVAQQITPTAETASLFADLSDQSWAAKTPLADQYKVDGKQYMAGVGEQIQSLVFYNKAAFEKAGLDATAIRTMDDFTAAMGKLKGAGYAPLQTAGQWVTGGQFSMMADAGVLTADPKWTAKRNAKKTSFAGSGYLPYLKAYKSWIDKGYLQKSALGVTYPDGQTAFLNGKSAMYIMGSFFVPAADAAKKSDDIGVFTMPTDGVYPSGQFGNVSNPYVVVNKSPHKAEAIEFVKWATTDPEAIKSQLASDANLRQGFSYPMSSLGTSVQKILDKAPSVIVKSGENQPVAGFSDELNKQIQSLYTGASPKAVADGLDKWWDAQQ</sequence>
<keyword evidence="5" id="KW-1185">Reference proteome</keyword>
<dbReference type="SUPFAM" id="SSF53850">
    <property type="entry name" value="Periplasmic binding protein-like II"/>
    <property type="match status" value="1"/>
</dbReference>
<gene>
    <name evidence="4" type="ORF">IAG42_00210</name>
</gene>
<dbReference type="RefSeq" id="WP_188334945.1">
    <property type="nucleotide sequence ID" value="NZ_CP061281.1"/>
</dbReference>
<dbReference type="PANTHER" id="PTHR43649">
    <property type="entry name" value="ARABINOSE-BINDING PROTEIN-RELATED"/>
    <property type="match status" value="1"/>
</dbReference>
<keyword evidence="2" id="KW-0813">Transport</keyword>
<dbReference type="Gene3D" id="3.40.190.10">
    <property type="entry name" value="Periplasmic binding protein-like II"/>
    <property type="match status" value="2"/>
</dbReference>
<dbReference type="PROSITE" id="PS51257">
    <property type="entry name" value="PROKAR_LIPOPROTEIN"/>
    <property type="match status" value="1"/>
</dbReference>
<dbReference type="InterPro" id="IPR050490">
    <property type="entry name" value="Bact_solute-bd_prot1"/>
</dbReference>
<accession>A0A7H1B0D5</accession>
<evidence type="ECO:0000256" key="3">
    <source>
        <dbReference type="SAM" id="SignalP"/>
    </source>
</evidence>
<evidence type="ECO:0000256" key="1">
    <source>
        <dbReference type="ARBA" id="ARBA00008520"/>
    </source>
</evidence>
<dbReference type="KEGG" id="sxn:IAG42_00210"/>
<name>A0A7H1B0D5_9ACTN</name>
<dbReference type="AlphaFoldDB" id="A0A7H1B0D5"/>
<feature type="signal peptide" evidence="3">
    <location>
        <begin position="1"/>
        <end position="25"/>
    </location>
</feature>
<evidence type="ECO:0000313" key="4">
    <source>
        <dbReference type="EMBL" id="QNS02190.1"/>
    </source>
</evidence>
<evidence type="ECO:0000313" key="5">
    <source>
        <dbReference type="Proteomes" id="UP000516428"/>
    </source>
</evidence>
<evidence type="ECO:0000256" key="2">
    <source>
        <dbReference type="ARBA" id="ARBA00022448"/>
    </source>
</evidence>